<keyword evidence="2" id="KW-1185">Reference proteome</keyword>
<protein>
    <submittedName>
        <fullName evidence="1">Uncharacterized protein</fullName>
    </submittedName>
</protein>
<evidence type="ECO:0000313" key="2">
    <source>
        <dbReference type="Proteomes" id="UP000266118"/>
    </source>
</evidence>
<dbReference type="EMBL" id="CP032489">
    <property type="protein sequence ID" value="AYD46367.1"/>
    <property type="molecule type" value="Genomic_DNA"/>
</dbReference>
<dbReference type="Proteomes" id="UP000266118">
    <property type="component" value="Chromosome"/>
</dbReference>
<proteinExistence type="predicted"/>
<reference evidence="1 2" key="1">
    <citation type="submission" date="2018-09" db="EMBL/GenBank/DDBJ databases">
        <title>Arachidicoccus sp. nov., a bacterium isolated from soil.</title>
        <authorList>
            <person name="Weon H.-Y."/>
            <person name="Kwon S.-W."/>
            <person name="Lee S.A."/>
        </authorList>
    </citation>
    <scope>NUCLEOTIDE SEQUENCE [LARGE SCALE GENOMIC DNA]</scope>
    <source>
        <strain evidence="1 2">KIS59-12</strain>
    </source>
</reference>
<dbReference type="AlphaFoldDB" id="A0A386HKF4"/>
<dbReference type="OrthoDB" id="665794at2"/>
<sequence>MIAIMKDSRRKIHWPTKVLSNKNYIQEVSIDGKKTSRFYARVGYYELYASQVMRSGNCLTLLSNPPVFSLDCFRNINLLEDITRFVFWTFNNAFVTNLEKYLLTLSFEEIKSAQDLLQSNPEAYFNINETEVDEELLWCKLKNENLKKDAKFSKIFQKDLDNRSIVLQLLECLINSSNNKVNDTELSSHLFLEMVNPVFNTTKNTLEYIESKILEAKFPHNIFRSIEKNKKGGNPTGLNAEIAAMVFLFQEKGYFKPTFTFKEVFKAFGNYTENQAGKDYDYSFFSGEYHFKKNLDLLIAIDIQDFSKS</sequence>
<evidence type="ECO:0000313" key="1">
    <source>
        <dbReference type="EMBL" id="AYD46367.1"/>
    </source>
</evidence>
<accession>A0A386HKF4</accession>
<gene>
    <name evidence="1" type="ORF">D6B99_01290</name>
</gene>
<name>A0A386HKF4_9BACT</name>
<dbReference type="KEGG" id="ark:D6B99_01290"/>
<organism evidence="1 2">
    <name type="scientific">Arachidicoccus soli</name>
    <dbReference type="NCBI Taxonomy" id="2341117"/>
    <lineage>
        <taxon>Bacteria</taxon>
        <taxon>Pseudomonadati</taxon>
        <taxon>Bacteroidota</taxon>
        <taxon>Chitinophagia</taxon>
        <taxon>Chitinophagales</taxon>
        <taxon>Chitinophagaceae</taxon>
        <taxon>Arachidicoccus</taxon>
    </lineage>
</organism>